<gene>
    <name evidence="2" type="ORF">WJX74_007565</name>
</gene>
<organism evidence="2 3">
    <name type="scientific">Apatococcus lobatus</name>
    <dbReference type="NCBI Taxonomy" id="904363"/>
    <lineage>
        <taxon>Eukaryota</taxon>
        <taxon>Viridiplantae</taxon>
        <taxon>Chlorophyta</taxon>
        <taxon>core chlorophytes</taxon>
        <taxon>Trebouxiophyceae</taxon>
        <taxon>Chlorellales</taxon>
        <taxon>Chlorellaceae</taxon>
        <taxon>Apatococcus</taxon>
    </lineage>
</organism>
<evidence type="ECO:0000313" key="2">
    <source>
        <dbReference type="EMBL" id="KAK9834685.1"/>
    </source>
</evidence>
<feature type="region of interest" description="Disordered" evidence="1">
    <location>
        <begin position="152"/>
        <end position="189"/>
    </location>
</feature>
<accession>A0AAW1RM88</accession>
<comment type="caution">
    <text evidence="2">The sequence shown here is derived from an EMBL/GenBank/DDBJ whole genome shotgun (WGS) entry which is preliminary data.</text>
</comment>
<dbReference type="EMBL" id="JALJOS010000009">
    <property type="protein sequence ID" value="KAK9834685.1"/>
    <property type="molecule type" value="Genomic_DNA"/>
</dbReference>
<dbReference type="AlphaFoldDB" id="A0AAW1RM88"/>
<dbReference type="Proteomes" id="UP001438707">
    <property type="component" value="Unassembled WGS sequence"/>
</dbReference>
<reference evidence="2 3" key="1">
    <citation type="journal article" date="2024" name="Nat. Commun.">
        <title>Phylogenomics reveals the evolutionary origins of lichenization in chlorophyte algae.</title>
        <authorList>
            <person name="Puginier C."/>
            <person name="Libourel C."/>
            <person name="Otte J."/>
            <person name="Skaloud P."/>
            <person name="Haon M."/>
            <person name="Grisel S."/>
            <person name="Petersen M."/>
            <person name="Berrin J.G."/>
            <person name="Delaux P.M."/>
            <person name="Dal Grande F."/>
            <person name="Keller J."/>
        </authorList>
    </citation>
    <scope>NUCLEOTIDE SEQUENCE [LARGE SCALE GENOMIC DNA]</scope>
    <source>
        <strain evidence="2 3">SAG 2145</strain>
    </source>
</reference>
<feature type="compositionally biased region" description="Polar residues" evidence="1">
    <location>
        <begin position="179"/>
        <end position="189"/>
    </location>
</feature>
<keyword evidence="3" id="KW-1185">Reference proteome</keyword>
<evidence type="ECO:0008006" key="4">
    <source>
        <dbReference type="Google" id="ProtNLM"/>
    </source>
</evidence>
<proteinExistence type="predicted"/>
<evidence type="ECO:0000256" key="1">
    <source>
        <dbReference type="SAM" id="MobiDB-lite"/>
    </source>
</evidence>
<name>A0AAW1RM88_9CHLO</name>
<sequence>MTGHRVVFPVIVNIKAADLPKNGHSILRQQSRSQRLSGTEAAFWGEEGLLLSVGDGTYATVADADINVTLHTEDPGPSARPPRWLPLLSCVRAPSLSSKLHEPKAGGQLQVVVRIGQQAHGPMRLSLQQTHGRLCFTDHDRQPVFKVHSMEDRGGPRILHTPGTPLTPLKESAPAPSHDLTTPDSPSTSIQERSAFQFELRQAKSEEPVAQCTWTDDVCEIELLEDGRSKLWGCVHLPLPRSGQALGDVFGEVHLDLMQQTSGQDVRVVRCPADRLPLDAGERVLPQPLVWCLLPLARPPSLIPSVSRSPFIARLRLPRFCSGFERHAFAPCDPQTLSFSAGSSYVIEPQLQLQCSPEPLQPGQVSGQTTRISLWPFLKSSAEASKASLLSSAGDVLSAPDAIRAEPSAIWHGVGEMRRSSRSMRRTDSMAYEPQPCELALDIAPQQASEAPAVACLAFLFHAHAKRCQQLINNQLVPC</sequence>
<protein>
    <recommendedName>
        <fullName evidence="4">Anaphase-promoting complex subunit 1</fullName>
    </recommendedName>
</protein>
<evidence type="ECO:0000313" key="3">
    <source>
        <dbReference type="Proteomes" id="UP001438707"/>
    </source>
</evidence>